<protein>
    <recommendedName>
        <fullName evidence="1">PASTA domain-containing protein</fullName>
    </recommendedName>
</protein>
<dbReference type="Proteomes" id="UP000051124">
    <property type="component" value="Unassembled WGS sequence"/>
</dbReference>
<reference evidence="2 3" key="1">
    <citation type="journal article" date="2015" name="Microbiome">
        <title>Genomic resolution of linkages in carbon, nitrogen, and sulfur cycling among widespread estuary sediment bacteria.</title>
        <authorList>
            <person name="Baker B.J."/>
            <person name="Lazar C.S."/>
            <person name="Teske A.P."/>
            <person name="Dick G.J."/>
        </authorList>
    </citation>
    <scope>NUCLEOTIDE SEQUENCE [LARGE SCALE GENOMIC DNA]</scope>
    <source>
        <strain evidence="2">DG_26</strain>
    </source>
</reference>
<name>A0A0S7WGS9_UNCT6</name>
<sequence>MPWFVKRGKEVEVPEVVGKTLQEAERILSESKLSYHVESRIYDPLIPEGFIARQIPVPGIRVKEWKRMSLVISSGPQLVKVPDLAGARLEQAERLVNLTGLKIGQVLWIYSDTIPQGDVVASHPTSGEQLGLGRQIDLIVSKGRAKVRFSMPSLLGLSIGEAKMLIETKALVLGEVKAIDTEGIEEDVVLLQGPQPGEFVEEGDTVELGISSPSEKP</sequence>
<dbReference type="CDD" id="cd06577">
    <property type="entry name" value="PASTA_pknB"/>
    <property type="match status" value="3"/>
</dbReference>
<dbReference type="Gene3D" id="3.30.10.20">
    <property type="match status" value="3"/>
</dbReference>
<evidence type="ECO:0000313" key="3">
    <source>
        <dbReference type="Proteomes" id="UP000051124"/>
    </source>
</evidence>
<feature type="domain" description="PASTA" evidence="1">
    <location>
        <begin position="8"/>
        <end position="74"/>
    </location>
</feature>
<feature type="domain" description="PASTA" evidence="1">
    <location>
        <begin position="145"/>
        <end position="212"/>
    </location>
</feature>
<comment type="caution">
    <text evidence="2">The sequence shown here is derived from an EMBL/GenBank/DDBJ whole genome shotgun (WGS) entry which is preliminary data.</text>
</comment>
<evidence type="ECO:0000313" key="2">
    <source>
        <dbReference type="EMBL" id="KPJ49360.1"/>
    </source>
</evidence>
<dbReference type="AlphaFoldDB" id="A0A0S7WGS9"/>
<dbReference type="PROSITE" id="PS51178">
    <property type="entry name" value="PASTA"/>
    <property type="match status" value="3"/>
</dbReference>
<gene>
    <name evidence="2" type="ORF">AMJ40_05690</name>
</gene>
<dbReference type="EMBL" id="LIZT01000062">
    <property type="protein sequence ID" value="KPJ49360.1"/>
    <property type="molecule type" value="Genomic_DNA"/>
</dbReference>
<feature type="domain" description="PASTA" evidence="1">
    <location>
        <begin position="75"/>
        <end position="142"/>
    </location>
</feature>
<dbReference type="SMART" id="SM00740">
    <property type="entry name" value="PASTA"/>
    <property type="match status" value="3"/>
</dbReference>
<proteinExistence type="predicted"/>
<organism evidence="2 3">
    <name type="scientific">candidate division TA06 bacterium DG_26</name>
    <dbReference type="NCBI Taxonomy" id="1703771"/>
    <lineage>
        <taxon>Bacteria</taxon>
        <taxon>Bacteria division TA06</taxon>
    </lineage>
</organism>
<evidence type="ECO:0000259" key="1">
    <source>
        <dbReference type="PROSITE" id="PS51178"/>
    </source>
</evidence>
<dbReference type="Pfam" id="PF03793">
    <property type="entry name" value="PASTA"/>
    <property type="match status" value="3"/>
</dbReference>
<accession>A0A0S7WGS9</accession>
<dbReference type="InterPro" id="IPR005543">
    <property type="entry name" value="PASTA_dom"/>
</dbReference>